<dbReference type="NCBIfam" id="TIGR04056">
    <property type="entry name" value="OMP_RagA_SusC"/>
    <property type="match status" value="1"/>
</dbReference>
<comment type="subcellular location">
    <subcellularLocation>
        <location evidence="1 7">Cell outer membrane</location>
        <topology evidence="1 7">Multi-pass membrane protein</topology>
    </subcellularLocation>
</comment>
<accession>A0ABT6Y5F4</accession>
<evidence type="ECO:0000259" key="8">
    <source>
        <dbReference type="Pfam" id="PF07715"/>
    </source>
</evidence>
<dbReference type="SUPFAM" id="SSF56935">
    <property type="entry name" value="Porins"/>
    <property type="match status" value="1"/>
</dbReference>
<evidence type="ECO:0000313" key="10">
    <source>
        <dbReference type="Proteomes" id="UP001236507"/>
    </source>
</evidence>
<dbReference type="EMBL" id="JASHIF010000004">
    <property type="protein sequence ID" value="MDI9858803.1"/>
    <property type="molecule type" value="Genomic_DNA"/>
</dbReference>
<sequence>MEKQFIKTTFFKIMKMTVIQLAIAIAFMVVSYAKDASAQEVLAKPVTVSVKNSTIKGVLKELEKESGVSFIFSSKQTLTQANNLSLIANNESLRTVLNRFLNPLNMSYKVVHNSIVLTASNGLEEKSGMNTPMLETSLTKATAADPVKGKVVDSETGDALPGVTVKVKGTNNGATTDSQGRFSINAPKGATLVFSFIGMKTQEVKIEGKGELSISLAPENSMLAEVSVVSDGYGVVKKTDNTGSVASMSGRDLKNIPITSAAQAMTGRMAGVSVVTTDGSPDADVVIRVRGGGSITQDNSPLYVVDGFIVSSIKDVPPSDIESINVLKDAAATAIYGAQASNGVVVITTKRPKAGRTTVSYNGFMQLKTLPSDRAYKVLSPYEYVLVNYERAKLRGTTDVANMEKFFGKYGDYDLYQGKKGTDWQKELFGAPRTTQSHNVSISGGTEMTTFSLSLTNNTDQGLLTGSGYTRNVINFKINQNISKKLKFDASARITNTVIDGAGTSGSAQLNIKDAVQTRPTNGIADALDIDLTTASSDDDFASFLLALVNPKKLVAQDWRKRTTQDYVLNAGLSWSIVKGLDFKTTLTSSKSYDKVLRYYGPLTSESFNNGSSLPIGEKTNYEINSLRWLNTLNYQMKGLGAHKLDFLLGHEVYSTGGNTSFLRGEDYRASITPEELFANMSFGRTDRQYTTENTDQNRVSGFGRINYQFKDRYLAALTFRADASSKFSAANRLGFFPAVALGWKLSETKLLKQMRDLDELKLRVSYGATGNDRIDATATQFLFEATTLRGPGFGNVDNVYYTPTGTTLYNPNLVWETTINQNVGLDFGFFKQRLVGSLDLYHNKTSNLLLQSAIPSSSGFTKQWNNVGSTSNRGVELSLTGYIIDKPDASFSVNLNFGINKAKVEALDGTQERFFQSNWASTDLRDQDDFYVKVGGTLGDVYGYVADGFYKIDDFSGYDATTKKYILKDGVANSTSITGNTAIRPGFMKLKDINGDGVVNSLDRQVIGNTLPKAQGGFGFNGRYKNFDASVFFNWSYGNKIYNTGKIQYNQFRRVTYGNLTDMMSINNRFTYLDVDGKYTGTPGEIVTDLEQLRQLNANKTIWSPLGLSESQAVISDWALEDGSFIRLNNLNIGYSIPKHLITKLGMSQFRVYFTGNNLYLWSKYSGYDPEVSTTRSGYSGLTPGVDYSSFPRSRSYTLGVNITF</sequence>
<dbReference type="InterPro" id="IPR008969">
    <property type="entry name" value="CarboxyPept-like_regulatory"/>
</dbReference>
<proteinExistence type="inferred from homology"/>
<dbReference type="Gene3D" id="2.60.40.1120">
    <property type="entry name" value="Carboxypeptidase-like, regulatory domain"/>
    <property type="match status" value="1"/>
</dbReference>
<organism evidence="9 10">
    <name type="scientific">Flectobacillus roseus</name>
    <dbReference type="NCBI Taxonomy" id="502259"/>
    <lineage>
        <taxon>Bacteria</taxon>
        <taxon>Pseudomonadati</taxon>
        <taxon>Bacteroidota</taxon>
        <taxon>Cytophagia</taxon>
        <taxon>Cytophagales</taxon>
        <taxon>Flectobacillaceae</taxon>
        <taxon>Flectobacillus</taxon>
    </lineage>
</organism>
<evidence type="ECO:0000256" key="2">
    <source>
        <dbReference type="ARBA" id="ARBA00022448"/>
    </source>
</evidence>
<keyword evidence="5 7" id="KW-0472">Membrane</keyword>
<keyword evidence="3 7" id="KW-1134">Transmembrane beta strand</keyword>
<dbReference type="Pfam" id="PF07715">
    <property type="entry name" value="Plug"/>
    <property type="match status" value="1"/>
</dbReference>
<dbReference type="InterPro" id="IPR036942">
    <property type="entry name" value="Beta-barrel_TonB_sf"/>
</dbReference>
<dbReference type="InterPro" id="IPR023996">
    <property type="entry name" value="TonB-dep_OMP_SusC/RagA"/>
</dbReference>
<keyword evidence="9" id="KW-0675">Receptor</keyword>
<evidence type="ECO:0000313" key="9">
    <source>
        <dbReference type="EMBL" id="MDI9858803.1"/>
    </source>
</evidence>
<dbReference type="Gene3D" id="2.170.130.10">
    <property type="entry name" value="TonB-dependent receptor, plug domain"/>
    <property type="match status" value="1"/>
</dbReference>
<reference evidence="9 10" key="1">
    <citation type="submission" date="2023-05" db="EMBL/GenBank/DDBJ databases">
        <title>Novel species of genus Flectobacillus isolated from stream in China.</title>
        <authorList>
            <person name="Lu H."/>
        </authorList>
    </citation>
    <scope>NUCLEOTIDE SEQUENCE [LARGE SCALE GENOMIC DNA]</scope>
    <source>
        <strain evidence="9 10">KCTC 42575</strain>
    </source>
</reference>
<evidence type="ECO:0000256" key="4">
    <source>
        <dbReference type="ARBA" id="ARBA00022692"/>
    </source>
</evidence>
<evidence type="ECO:0000256" key="6">
    <source>
        <dbReference type="ARBA" id="ARBA00023237"/>
    </source>
</evidence>
<dbReference type="PROSITE" id="PS52016">
    <property type="entry name" value="TONB_DEPENDENT_REC_3"/>
    <property type="match status" value="1"/>
</dbReference>
<dbReference type="InterPro" id="IPR023997">
    <property type="entry name" value="TonB-dep_OMP_SusC/RagA_CS"/>
</dbReference>
<dbReference type="SUPFAM" id="SSF49464">
    <property type="entry name" value="Carboxypeptidase regulatory domain-like"/>
    <property type="match status" value="1"/>
</dbReference>
<comment type="similarity">
    <text evidence="7">Belongs to the TonB-dependent receptor family.</text>
</comment>
<evidence type="ECO:0000256" key="5">
    <source>
        <dbReference type="ARBA" id="ARBA00023136"/>
    </source>
</evidence>
<dbReference type="Pfam" id="PF13715">
    <property type="entry name" value="CarbopepD_reg_2"/>
    <property type="match status" value="1"/>
</dbReference>
<dbReference type="RefSeq" id="WP_283343918.1">
    <property type="nucleotide sequence ID" value="NZ_JASHIF010000004.1"/>
</dbReference>
<dbReference type="Gene3D" id="2.40.170.20">
    <property type="entry name" value="TonB-dependent receptor, beta-barrel domain"/>
    <property type="match status" value="1"/>
</dbReference>
<gene>
    <name evidence="9" type="ORF">QM524_06265</name>
</gene>
<dbReference type="InterPro" id="IPR039426">
    <property type="entry name" value="TonB-dep_rcpt-like"/>
</dbReference>
<protein>
    <submittedName>
        <fullName evidence="9">TonB-dependent receptor</fullName>
    </submittedName>
</protein>
<keyword evidence="6 7" id="KW-0998">Cell outer membrane</keyword>
<dbReference type="InterPro" id="IPR037066">
    <property type="entry name" value="Plug_dom_sf"/>
</dbReference>
<comment type="caution">
    <text evidence="9">The sequence shown here is derived from an EMBL/GenBank/DDBJ whole genome shotgun (WGS) entry which is preliminary data.</text>
</comment>
<feature type="domain" description="TonB-dependent receptor plug" evidence="8">
    <location>
        <begin position="238"/>
        <end position="344"/>
    </location>
</feature>
<keyword evidence="10" id="KW-1185">Reference proteome</keyword>
<keyword evidence="4 7" id="KW-0812">Transmembrane</keyword>
<dbReference type="NCBIfam" id="TIGR04057">
    <property type="entry name" value="SusC_RagA_signa"/>
    <property type="match status" value="1"/>
</dbReference>
<keyword evidence="2 7" id="KW-0813">Transport</keyword>
<dbReference type="InterPro" id="IPR012910">
    <property type="entry name" value="Plug_dom"/>
</dbReference>
<evidence type="ECO:0000256" key="3">
    <source>
        <dbReference type="ARBA" id="ARBA00022452"/>
    </source>
</evidence>
<dbReference type="Proteomes" id="UP001236507">
    <property type="component" value="Unassembled WGS sequence"/>
</dbReference>
<evidence type="ECO:0000256" key="7">
    <source>
        <dbReference type="PROSITE-ProRule" id="PRU01360"/>
    </source>
</evidence>
<evidence type="ECO:0000256" key="1">
    <source>
        <dbReference type="ARBA" id="ARBA00004571"/>
    </source>
</evidence>
<name>A0ABT6Y5F4_9BACT</name>